<dbReference type="EMBL" id="CM000761">
    <property type="protein sequence ID" value="OQU88960.1"/>
    <property type="molecule type" value="Genomic_DNA"/>
</dbReference>
<organism evidence="1 2">
    <name type="scientific">Sorghum bicolor</name>
    <name type="common">Sorghum</name>
    <name type="synonym">Sorghum vulgare</name>
    <dbReference type="NCBI Taxonomy" id="4558"/>
    <lineage>
        <taxon>Eukaryota</taxon>
        <taxon>Viridiplantae</taxon>
        <taxon>Streptophyta</taxon>
        <taxon>Embryophyta</taxon>
        <taxon>Tracheophyta</taxon>
        <taxon>Spermatophyta</taxon>
        <taxon>Magnoliopsida</taxon>
        <taxon>Liliopsida</taxon>
        <taxon>Poales</taxon>
        <taxon>Poaceae</taxon>
        <taxon>PACMAD clade</taxon>
        <taxon>Panicoideae</taxon>
        <taxon>Andropogonodae</taxon>
        <taxon>Andropogoneae</taxon>
        <taxon>Sorghinae</taxon>
        <taxon>Sorghum</taxon>
    </lineage>
</organism>
<dbReference type="InParanoid" id="A0A1W0W3K4"/>
<name>A0A1W0W3K4_SORBI</name>
<gene>
    <name evidence="1" type="ORF">SORBI_3002G125400</name>
</gene>
<dbReference type="Gramene" id="OQU88960">
    <property type="protein sequence ID" value="OQU88960"/>
    <property type="gene ID" value="SORBI_3002G125400"/>
</dbReference>
<reference evidence="1 2" key="1">
    <citation type="journal article" date="2009" name="Nature">
        <title>The Sorghum bicolor genome and the diversification of grasses.</title>
        <authorList>
            <person name="Paterson A.H."/>
            <person name="Bowers J.E."/>
            <person name="Bruggmann R."/>
            <person name="Dubchak I."/>
            <person name="Grimwood J."/>
            <person name="Gundlach H."/>
            <person name="Haberer G."/>
            <person name="Hellsten U."/>
            <person name="Mitros T."/>
            <person name="Poliakov A."/>
            <person name="Schmutz J."/>
            <person name="Spannagl M."/>
            <person name="Tang H."/>
            <person name="Wang X."/>
            <person name="Wicker T."/>
            <person name="Bharti A.K."/>
            <person name="Chapman J."/>
            <person name="Feltus F.A."/>
            <person name="Gowik U."/>
            <person name="Grigoriev I.V."/>
            <person name="Lyons E."/>
            <person name="Maher C.A."/>
            <person name="Martis M."/>
            <person name="Narechania A."/>
            <person name="Otillar R.P."/>
            <person name="Penning B.W."/>
            <person name="Salamov A.A."/>
            <person name="Wang Y."/>
            <person name="Zhang L."/>
            <person name="Carpita N.C."/>
            <person name="Freeling M."/>
            <person name="Gingle A.R."/>
            <person name="Hash C.T."/>
            <person name="Keller B."/>
            <person name="Klein P."/>
            <person name="Kresovich S."/>
            <person name="McCann M.C."/>
            <person name="Ming R."/>
            <person name="Peterson D.G."/>
            <person name="Mehboob-ur-Rahman"/>
            <person name="Ware D."/>
            <person name="Westhoff P."/>
            <person name="Mayer K.F."/>
            <person name="Messing J."/>
            <person name="Rokhsar D.S."/>
        </authorList>
    </citation>
    <scope>NUCLEOTIDE SEQUENCE [LARGE SCALE GENOMIC DNA]</scope>
    <source>
        <strain evidence="2">cv. BTx623</strain>
    </source>
</reference>
<evidence type="ECO:0000313" key="2">
    <source>
        <dbReference type="Proteomes" id="UP000000768"/>
    </source>
</evidence>
<sequence length="113" mass="12164">MCTVPSERRRGGAGAPGCLGGATLSDASLILPLISSILSLILSSINSCMDGEMNQFFVYCCGGRQRKHQVRSFDFISCLSRAKQQYNTTHLDLKSTPNAETTVVSIDIDCSVT</sequence>
<reference evidence="2" key="2">
    <citation type="journal article" date="2018" name="Plant J.">
        <title>The Sorghum bicolor reference genome: improved assembly, gene annotations, a transcriptome atlas, and signatures of genome organization.</title>
        <authorList>
            <person name="McCormick R.F."/>
            <person name="Truong S.K."/>
            <person name="Sreedasyam A."/>
            <person name="Jenkins J."/>
            <person name="Shu S."/>
            <person name="Sims D."/>
            <person name="Kennedy M."/>
            <person name="Amirebrahimi M."/>
            <person name="Weers B.D."/>
            <person name="McKinley B."/>
            <person name="Mattison A."/>
            <person name="Morishige D.T."/>
            <person name="Grimwood J."/>
            <person name="Schmutz J."/>
            <person name="Mullet J.E."/>
        </authorList>
    </citation>
    <scope>NUCLEOTIDE SEQUENCE [LARGE SCALE GENOMIC DNA]</scope>
    <source>
        <strain evidence="2">cv. BTx623</strain>
    </source>
</reference>
<dbReference type="AlphaFoldDB" id="A0A1W0W3K4"/>
<keyword evidence="2" id="KW-1185">Reference proteome</keyword>
<proteinExistence type="predicted"/>
<accession>A0A1W0W3K4</accession>
<protein>
    <submittedName>
        <fullName evidence="1">Uncharacterized protein</fullName>
    </submittedName>
</protein>
<dbReference type="Proteomes" id="UP000000768">
    <property type="component" value="Chromosome 2"/>
</dbReference>
<evidence type="ECO:0000313" key="1">
    <source>
        <dbReference type="EMBL" id="OQU88960.1"/>
    </source>
</evidence>